<keyword evidence="7" id="KW-1185">Reference proteome</keyword>
<dbReference type="InterPro" id="IPR006652">
    <property type="entry name" value="Kelch_1"/>
</dbReference>
<dbReference type="SUPFAM" id="SSF111331">
    <property type="entry name" value="NAD kinase/diacylglycerol kinase-like"/>
    <property type="match status" value="1"/>
</dbReference>
<keyword evidence="3" id="KW-0812">Transmembrane</keyword>
<reference evidence="6 7" key="1">
    <citation type="submission" date="2024-10" db="EMBL/GenBank/DDBJ databases">
        <authorList>
            <person name="Kim D."/>
        </authorList>
    </citation>
    <scope>NUCLEOTIDE SEQUENCE [LARGE SCALE GENOMIC DNA]</scope>
    <source>
        <strain evidence="6">BH-2024</strain>
    </source>
</reference>
<dbReference type="Proteomes" id="UP001620626">
    <property type="component" value="Unassembled WGS sequence"/>
</dbReference>
<dbReference type="InterPro" id="IPR017438">
    <property type="entry name" value="ATP-NAD_kinase_N"/>
</dbReference>
<dbReference type="SMART" id="SM00046">
    <property type="entry name" value="DAGKc"/>
    <property type="match status" value="1"/>
</dbReference>
<feature type="domain" description="DAGKc" evidence="5">
    <location>
        <begin position="804"/>
        <end position="956"/>
    </location>
</feature>
<dbReference type="Gene3D" id="3.40.50.10330">
    <property type="entry name" value="Probable inorganic polyphosphate/atp-NAD kinase, domain 1"/>
    <property type="match status" value="1"/>
</dbReference>
<dbReference type="SMART" id="SM00875">
    <property type="entry name" value="BACK"/>
    <property type="match status" value="1"/>
</dbReference>
<dbReference type="InterPro" id="IPR015915">
    <property type="entry name" value="Kelch-typ_b-propeller"/>
</dbReference>
<keyword evidence="2" id="KW-0677">Repeat</keyword>
<dbReference type="PROSITE" id="PS50146">
    <property type="entry name" value="DAGK"/>
    <property type="match status" value="1"/>
</dbReference>
<evidence type="ECO:0000256" key="1">
    <source>
        <dbReference type="ARBA" id="ARBA00022441"/>
    </source>
</evidence>
<name>A0ABD2MAD3_9BILA</name>
<comment type="caution">
    <text evidence="6">The sequence shown here is derived from an EMBL/GenBank/DDBJ whole genome shotgun (WGS) entry which is preliminary data.</text>
</comment>
<dbReference type="PANTHER" id="PTHR24412">
    <property type="entry name" value="KELCH PROTEIN"/>
    <property type="match status" value="1"/>
</dbReference>
<dbReference type="Gene3D" id="2.60.200.40">
    <property type="match status" value="1"/>
</dbReference>
<evidence type="ECO:0000313" key="6">
    <source>
        <dbReference type="EMBL" id="KAL3124421.1"/>
    </source>
</evidence>
<evidence type="ECO:0000259" key="4">
    <source>
        <dbReference type="PROSITE" id="PS50097"/>
    </source>
</evidence>
<keyword evidence="1" id="KW-0880">Kelch repeat</keyword>
<sequence>MEKDLTGAVRLYLISLVFGFFSLGLNLTFLFLNFFLGLKLTNHSGIFHRDSILHFSLTGFNFSFRKQNMTSVLDISIAFEDQEDSDVNLVDCSRELAISAHGNFNELRLSGKMCDIEIETEGIKFKAHKVILAATVPYFMKMFGSEMVEAHSDSVQLNTIDAEIMGLILDFIYTGRIKFTSRTMERLLKAADYLQLSVLSNRCSEILKAHITEENVFSIRRFAVLYNAQQAVFDTESFIQRFFESVSKSEEFLQLDFQTLVQTLDWDNLHVGSEECVFEALARWLDFDPMNRHTFAPRLLATIRMPFLRPAFIVDVVSNHPLLHSSMECRDLIDEAKNFHLVPERRSQFSTPFKTSVRICTDMPGRIYAMGGINQLQQSPSGVEYFDPPTKKWTLGKPMLSQRTRIGVAVFDRKIYAVGGYNGTERLKKTEVFDTRTNQWETLSPMLNRRSAMCAVTLGENIFVCGGYDGNHALDSVESFDIRKNQWFARPPMLTKRCAAATAVLKGQIYVIGGHNGVSIFDTVERFDPISQRWERVAPMQQPRCRLAATTYQNKIYAVGGYYNTEFMSTAEVYDPEMDQWSYIAPMSVSRARVSLVTNGDLLQAIGGYDGENNLCSMEIYYPSQNKWEKAAPMRIHEGGVGCVVVPLLPPSLNKFKRPMTESYFGERQFGKRDGADRVTGDGEETMTSMLSKKSEGVTTIALEEGLIDITRTDSKSKPIWHDAIPLNHVVAVRQSRVKLRSGVPTGNVSSIQSANSNSLFLYYAYRQNAYAWRIRECVIKFETNADVEKWSTLLGNALTAQKHRPKHLLVFINPFGGKGHAISIWEKEVEPIFKLANIEYEVRKTERADHALEIVREFSVDQWEGIDGIVSVGGDGLFNEILSATVIRTQIEHGKNYNNIETVLERPRIRLGIIGAGSANSIVSTVHGVNDYQTAAIHVAVGNERMVDICAVYENGLLSRFSGDAISCGWLGDVLRDSESYRCLGPVRYVYSALRTSIRNPTYFGRVSFALSPSQPPLTVNSTVVDVPSSPANIPPCVGHCDICSGRIPPDEHFPFHWQANFTHVICCVIPCVSPFTPYGLAPYTGLNDGTMDLALIPKVSRFTNLQIIRKVAMYGARFIPDEYPDVKVYRVSRWKFTPEALIVPPAEDTDKAVEQGQQHSGAWNLDGEILLQPSDRPLHFRLHPGLIRYFGLAEEVELEKGGSCCCC</sequence>
<dbReference type="EMBL" id="JBICBT010000073">
    <property type="protein sequence ID" value="KAL3124421.1"/>
    <property type="molecule type" value="Genomic_DNA"/>
</dbReference>
<protein>
    <recommendedName>
        <fullName evidence="8">BTB domain-containing protein</fullName>
    </recommendedName>
</protein>
<keyword evidence="3" id="KW-0472">Membrane</keyword>
<dbReference type="FunFam" id="1.25.40.420:FF:000001">
    <property type="entry name" value="Kelch-like family member 12"/>
    <property type="match status" value="1"/>
</dbReference>
<organism evidence="6 7">
    <name type="scientific">Heterodera trifolii</name>
    <dbReference type="NCBI Taxonomy" id="157864"/>
    <lineage>
        <taxon>Eukaryota</taxon>
        <taxon>Metazoa</taxon>
        <taxon>Ecdysozoa</taxon>
        <taxon>Nematoda</taxon>
        <taxon>Chromadorea</taxon>
        <taxon>Rhabditida</taxon>
        <taxon>Tylenchina</taxon>
        <taxon>Tylenchomorpha</taxon>
        <taxon>Tylenchoidea</taxon>
        <taxon>Heteroderidae</taxon>
        <taxon>Heteroderinae</taxon>
        <taxon>Heterodera</taxon>
    </lineage>
</organism>
<evidence type="ECO:0008006" key="8">
    <source>
        <dbReference type="Google" id="ProtNLM"/>
    </source>
</evidence>
<dbReference type="Gene3D" id="2.120.10.80">
    <property type="entry name" value="Kelch-type beta propeller"/>
    <property type="match status" value="2"/>
</dbReference>
<dbReference type="Pfam" id="PF19280">
    <property type="entry name" value="CERK_C"/>
    <property type="match status" value="1"/>
</dbReference>
<dbReference type="SMART" id="SM00612">
    <property type="entry name" value="Kelch"/>
    <property type="match status" value="6"/>
</dbReference>
<dbReference type="Pfam" id="PF01344">
    <property type="entry name" value="Kelch_1"/>
    <property type="match status" value="3"/>
</dbReference>
<dbReference type="InterPro" id="IPR045363">
    <property type="entry name" value="CERK_C"/>
</dbReference>
<accession>A0ABD2MAD3</accession>
<dbReference type="PROSITE" id="PS50097">
    <property type="entry name" value="BTB"/>
    <property type="match status" value="1"/>
</dbReference>
<evidence type="ECO:0000259" key="5">
    <source>
        <dbReference type="PROSITE" id="PS50146"/>
    </source>
</evidence>
<dbReference type="InterPro" id="IPR011333">
    <property type="entry name" value="SKP1/BTB/POZ_sf"/>
</dbReference>
<dbReference type="SMART" id="SM00225">
    <property type="entry name" value="BTB"/>
    <property type="match status" value="1"/>
</dbReference>
<dbReference type="Pfam" id="PF24681">
    <property type="entry name" value="Kelch_KLHDC2_KLHL20_DRC7"/>
    <property type="match status" value="1"/>
</dbReference>
<dbReference type="InterPro" id="IPR016064">
    <property type="entry name" value="NAD/diacylglycerol_kinase_sf"/>
</dbReference>
<dbReference type="Pfam" id="PF00651">
    <property type="entry name" value="BTB"/>
    <property type="match status" value="1"/>
</dbReference>
<evidence type="ECO:0000313" key="7">
    <source>
        <dbReference type="Proteomes" id="UP001620626"/>
    </source>
</evidence>
<dbReference type="InterPro" id="IPR011043">
    <property type="entry name" value="Gal_Oxase/kelch_b-propeller"/>
</dbReference>
<dbReference type="SUPFAM" id="SSF54695">
    <property type="entry name" value="POZ domain"/>
    <property type="match status" value="1"/>
</dbReference>
<dbReference type="Gene3D" id="3.30.710.10">
    <property type="entry name" value="Potassium Channel Kv1.1, Chain A"/>
    <property type="match status" value="1"/>
</dbReference>
<feature type="transmembrane region" description="Helical" evidence="3">
    <location>
        <begin position="12"/>
        <end position="36"/>
    </location>
</feature>
<feature type="domain" description="BTB" evidence="4">
    <location>
        <begin position="114"/>
        <end position="181"/>
    </location>
</feature>
<evidence type="ECO:0000256" key="3">
    <source>
        <dbReference type="SAM" id="Phobius"/>
    </source>
</evidence>
<dbReference type="InterPro" id="IPR011705">
    <property type="entry name" value="BACK"/>
</dbReference>
<gene>
    <name evidence="6" type="ORF">niasHT_007704</name>
</gene>
<dbReference type="PANTHER" id="PTHR24412:SF497">
    <property type="entry name" value="KELCH-LIKE PROTEIN 18"/>
    <property type="match status" value="1"/>
</dbReference>
<dbReference type="SUPFAM" id="SSF50965">
    <property type="entry name" value="Galactose oxidase, central domain"/>
    <property type="match status" value="1"/>
</dbReference>
<dbReference type="AlphaFoldDB" id="A0ABD2MAD3"/>
<dbReference type="Pfam" id="PF07707">
    <property type="entry name" value="BACK"/>
    <property type="match status" value="1"/>
</dbReference>
<keyword evidence="3" id="KW-1133">Transmembrane helix</keyword>
<evidence type="ECO:0000256" key="2">
    <source>
        <dbReference type="ARBA" id="ARBA00022737"/>
    </source>
</evidence>
<dbReference type="InterPro" id="IPR000210">
    <property type="entry name" value="BTB/POZ_dom"/>
</dbReference>
<proteinExistence type="predicted"/>
<dbReference type="Gene3D" id="1.25.40.420">
    <property type="match status" value="1"/>
</dbReference>
<dbReference type="InterPro" id="IPR001206">
    <property type="entry name" value="Diacylglycerol_kinase_cat_dom"/>
</dbReference>
<dbReference type="Pfam" id="PF00781">
    <property type="entry name" value="DAGK_cat"/>
    <property type="match status" value="1"/>
</dbReference>